<protein>
    <recommendedName>
        <fullName evidence="4 10">3-deoxy-D-manno-octulosonic acid transferase</fullName>
        <shortName evidence="10">Kdo transferase</shortName>
        <ecNumber evidence="3 10">2.4.99.12</ecNumber>
    </recommendedName>
    <alternativeName>
        <fullName evidence="6 10">Lipid IV(A) 3-deoxy-D-manno-octulosonic acid transferase</fullName>
    </alternativeName>
</protein>
<dbReference type="GO" id="GO:0005886">
    <property type="term" value="C:plasma membrane"/>
    <property type="evidence" value="ECO:0007669"/>
    <property type="project" value="UniProtKB-SubCell"/>
</dbReference>
<evidence type="ECO:0000313" key="12">
    <source>
        <dbReference type="EMBL" id="MBW8637765.1"/>
    </source>
</evidence>
<evidence type="ECO:0000313" key="13">
    <source>
        <dbReference type="Proteomes" id="UP001196509"/>
    </source>
</evidence>
<keyword evidence="10" id="KW-1003">Cell membrane</keyword>
<evidence type="ECO:0000256" key="7">
    <source>
        <dbReference type="ARBA" id="ARBA00049183"/>
    </source>
</evidence>
<feature type="site" description="Transition state stabilizer" evidence="9">
    <location>
        <position position="208"/>
    </location>
</feature>
<sequence>MSLALAGWRLCGPALAPLLERIDYPNDQTRKAEKRGVPGLQRPVGRVIWFHGVSAGEIRALQTLCDRVERILRSRSGDPVTILLTTRTISGAQMVASFAGAGVIHQYAPVDVDACVERFLDYWDPDLAVFAENEIWPATKLALRRRGVPIAIVNAALDPRSSRVWRTFGTSARPVFEAIDLVVVRHSDEAAAFRRLGVRNVLAGAELKVDAPDLPADPDELARLKKIIGDRPVWLAASVHPGEEIAIARTHQYLLGWHPDLLTIVAPRRLDESRRMIGKIEKLTGHSLCVRSVSGPPGKGASIYFADTFGELGLFFRIAPIVLMGGSYIPKGGHNPYEPAKFGAALLHGPHVRNFERAYRDFGRADACLEISKTSDIGPAIDKLLTDSDHLRQMGEAAKSAEETLRQAVRETTNTIADLLVDLSLSKAAGS</sequence>
<evidence type="ECO:0000259" key="11">
    <source>
        <dbReference type="Pfam" id="PF04413"/>
    </source>
</evidence>
<dbReference type="EMBL" id="JAICBX010000002">
    <property type="protein sequence ID" value="MBW8637765.1"/>
    <property type="molecule type" value="Genomic_DNA"/>
</dbReference>
<keyword evidence="13" id="KW-1185">Reference proteome</keyword>
<dbReference type="InterPro" id="IPR038107">
    <property type="entry name" value="Glycos_transf_N_sf"/>
</dbReference>
<keyword evidence="5 10" id="KW-0808">Transferase</keyword>
<comment type="caution">
    <text evidence="12">The sequence shown here is derived from an EMBL/GenBank/DDBJ whole genome shotgun (WGS) entry which is preliminary data.</text>
</comment>
<dbReference type="PANTHER" id="PTHR42755:SF1">
    <property type="entry name" value="3-DEOXY-D-MANNO-OCTULOSONIC ACID TRANSFERASE, MITOCHONDRIAL-RELATED"/>
    <property type="match status" value="1"/>
</dbReference>
<evidence type="ECO:0000256" key="4">
    <source>
        <dbReference type="ARBA" id="ARBA00019077"/>
    </source>
</evidence>
<evidence type="ECO:0000256" key="3">
    <source>
        <dbReference type="ARBA" id="ARBA00012621"/>
    </source>
</evidence>
<evidence type="ECO:0000256" key="9">
    <source>
        <dbReference type="PIRSR" id="PIRSR639901-2"/>
    </source>
</evidence>
<evidence type="ECO:0000256" key="6">
    <source>
        <dbReference type="ARBA" id="ARBA00031445"/>
    </source>
</evidence>
<dbReference type="AlphaFoldDB" id="A0AAE2ZNE9"/>
<evidence type="ECO:0000256" key="1">
    <source>
        <dbReference type="ARBA" id="ARBA00003394"/>
    </source>
</evidence>
<evidence type="ECO:0000256" key="10">
    <source>
        <dbReference type="RuleBase" id="RU365103"/>
    </source>
</evidence>
<name>A0AAE2ZNE9_9HYPH</name>
<evidence type="ECO:0000256" key="2">
    <source>
        <dbReference type="ARBA" id="ARBA00004713"/>
    </source>
</evidence>
<dbReference type="RefSeq" id="WP_220228447.1">
    <property type="nucleotide sequence ID" value="NZ_JAICBX010000002.1"/>
</dbReference>
<dbReference type="PANTHER" id="PTHR42755">
    <property type="entry name" value="3-DEOXY-MANNO-OCTULOSONATE CYTIDYLYLTRANSFERASE"/>
    <property type="match status" value="1"/>
</dbReference>
<comment type="function">
    <text evidence="1 10">Involved in lipopolysaccharide (LPS) biosynthesis. Catalyzes the transfer of 3-deoxy-D-manno-octulosonate (Kdo) residue(s) from CMP-Kdo to lipid IV(A), the tetraacyldisaccharide-1,4'-bisphosphate precursor of lipid A.</text>
</comment>
<evidence type="ECO:0000256" key="8">
    <source>
        <dbReference type="PIRSR" id="PIRSR639901-1"/>
    </source>
</evidence>
<accession>A0AAE2ZNE9</accession>
<dbReference type="GO" id="GO:0009245">
    <property type="term" value="P:lipid A biosynthetic process"/>
    <property type="evidence" value="ECO:0007669"/>
    <property type="project" value="TreeGrafter"/>
</dbReference>
<proteinExistence type="inferred from homology"/>
<keyword evidence="10" id="KW-0448">Lipopolysaccharide biosynthesis</keyword>
<keyword evidence="10" id="KW-0472">Membrane</keyword>
<evidence type="ECO:0000256" key="5">
    <source>
        <dbReference type="ARBA" id="ARBA00022679"/>
    </source>
</evidence>
<dbReference type="InterPro" id="IPR007507">
    <property type="entry name" value="Glycos_transf_N"/>
</dbReference>
<gene>
    <name evidence="12" type="ORF">K1W69_11255</name>
</gene>
<reference evidence="12" key="1">
    <citation type="submission" date="2021-08" db="EMBL/GenBank/DDBJ databases">
        <title>Hoeflea bacterium WL0058 sp. nov., isolated from the sediment.</title>
        <authorList>
            <person name="Wang L."/>
            <person name="Zhang D."/>
        </authorList>
    </citation>
    <scope>NUCLEOTIDE SEQUENCE</scope>
    <source>
        <strain evidence="12">WL0058</strain>
    </source>
</reference>
<dbReference type="Proteomes" id="UP001196509">
    <property type="component" value="Unassembled WGS sequence"/>
</dbReference>
<feature type="domain" description="3-deoxy-D-manno-octulosonic-acid transferase N-terminal" evidence="11">
    <location>
        <begin position="42"/>
        <end position="210"/>
    </location>
</feature>
<comment type="catalytic activity">
    <reaction evidence="7 10">
        <text>lipid IVA (E. coli) + CMP-3-deoxy-beta-D-manno-octulosonate = alpha-Kdo-(2-&gt;6)-lipid IVA (E. coli) + CMP + H(+)</text>
        <dbReference type="Rhea" id="RHEA:28066"/>
        <dbReference type="ChEBI" id="CHEBI:15378"/>
        <dbReference type="ChEBI" id="CHEBI:58603"/>
        <dbReference type="ChEBI" id="CHEBI:60364"/>
        <dbReference type="ChEBI" id="CHEBI:60377"/>
        <dbReference type="ChEBI" id="CHEBI:85987"/>
        <dbReference type="EC" id="2.4.99.12"/>
    </reaction>
</comment>
<comment type="pathway">
    <text evidence="2 10">Bacterial outer membrane biogenesis; LPS core biosynthesis.</text>
</comment>
<comment type="similarity">
    <text evidence="10">Belongs to the glycosyltransferase group 1 family.</text>
</comment>
<organism evidence="12 13">
    <name type="scientific">Flavimaribacter sediminis</name>
    <dbReference type="NCBI Taxonomy" id="2865987"/>
    <lineage>
        <taxon>Bacteria</taxon>
        <taxon>Pseudomonadati</taxon>
        <taxon>Pseudomonadota</taxon>
        <taxon>Alphaproteobacteria</taxon>
        <taxon>Hyphomicrobiales</taxon>
        <taxon>Rhizobiaceae</taxon>
        <taxon>Flavimaribacter</taxon>
    </lineage>
</organism>
<feature type="active site" description="Proton acceptor" evidence="8">
    <location>
        <position position="57"/>
    </location>
</feature>
<dbReference type="Gene3D" id="3.40.50.11720">
    <property type="entry name" value="3-Deoxy-D-manno-octulosonic-acid transferase, N-terminal domain"/>
    <property type="match status" value="1"/>
</dbReference>
<dbReference type="GO" id="GO:0009244">
    <property type="term" value="P:lipopolysaccharide core region biosynthetic process"/>
    <property type="evidence" value="ECO:0007669"/>
    <property type="project" value="UniProtKB-UniRule"/>
</dbReference>
<comment type="subcellular location">
    <subcellularLocation>
        <location evidence="10">Cell membrane</location>
    </subcellularLocation>
</comment>
<dbReference type="Gene3D" id="3.40.50.2000">
    <property type="entry name" value="Glycogen Phosphorylase B"/>
    <property type="match status" value="1"/>
</dbReference>
<feature type="site" description="Transition state stabilizer" evidence="9">
    <location>
        <position position="132"/>
    </location>
</feature>
<dbReference type="Pfam" id="PF04413">
    <property type="entry name" value="Glycos_transf_N"/>
    <property type="match status" value="1"/>
</dbReference>
<dbReference type="GO" id="GO:0043842">
    <property type="term" value="F:Kdo transferase activity"/>
    <property type="evidence" value="ECO:0007669"/>
    <property type="project" value="UniProtKB-EC"/>
</dbReference>
<dbReference type="InterPro" id="IPR039901">
    <property type="entry name" value="Kdotransferase"/>
</dbReference>
<dbReference type="EC" id="2.4.99.12" evidence="3 10"/>